<evidence type="ECO:0000313" key="2">
    <source>
        <dbReference type="Proteomes" id="UP000236370"/>
    </source>
</evidence>
<reference evidence="1 2" key="1">
    <citation type="submission" date="2017-12" db="EMBL/GenBank/DDBJ databases">
        <title>High-resolution comparative analysis of great ape genomes.</title>
        <authorList>
            <person name="Pollen A."/>
            <person name="Hastie A."/>
            <person name="Hormozdiari F."/>
            <person name="Dougherty M."/>
            <person name="Liu R."/>
            <person name="Chaisson M."/>
            <person name="Hoppe E."/>
            <person name="Hill C."/>
            <person name="Pang A."/>
            <person name="Hillier L."/>
            <person name="Baker C."/>
            <person name="Armstrong J."/>
            <person name="Shendure J."/>
            <person name="Paten B."/>
            <person name="Wilson R."/>
            <person name="Chao H."/>
            <person name="Schneider V."/>
            <person name="Ventura M."/>
            <person name="Kronenberg Z."/>
            <person name="Murali S."/>
            <person name="Gordon D."/>
            <person name="Cantsilieris S."/>
            <person name="Munson K."/>
            <person name="Nelson B."/>
            <person name="Raja A."/>
            <person name="Underwood J."/>
            <person name="Diekhans M."/>
            <person name="Fiddes I."/>
            <person name="Haussler D."/>
            <person name="Eichler E."/>
        </authorList>
    </citation>
    <scope>NUCLEOTIDE SEQUENCE [LARGE SCALE GENOMIC DNA]</scope>
    <source>
        <strain evidence="1">Yerkes chimp pedigree #C0471</strain>
    </source>
</reference>
<dbReference type="AlphaFoldDB" id="A0A2J8NWC2"/>
<comment type="caution">
    <text evidence="1">The sequence shown here is derived from an EMBL/GenBank/DDBJ whole genome shotgun (WGS) entry which is preliminary data.</text>
</comment>
<evidence type="ECO:0000313" key="1">
    <source>
        <dbReference type="EMBL" id="PNI76067.1"/>
    </source>
</evidence>
<dbReference type="EMBL" id="NBAG03000222">
    <property type="protein sequence ID" value="PNI76067.1"/>
    <property type="molecule type" value="Genomic_DNA"/>
</dbReference>
<sequence>QDSHKAGPIGILFELVHIFLYVVQPRDFPEDENTKAQIGEACSFKTLQPNESW</sequence>
<name>A0A2J8NWC2_PANTR</name>
<gene>
    <name evidence="1" type="ORF">CK820_G0007667</name>
</gene>
<proteinExistence type="predicted"/>
<feature type="non-terminal residue" evidence="1">
    <location>
        <position position="1"/>
    </location>
</feature>
<dbReference type="Proteomes" id="UP000236370">
    <property type="component" value="Unassembled WGS sequence"/>
</dbReference>
<protein>
    <submittedName>
        <fullName evidence="1">PROM1 isoform 14</fullName>
    </submittedName>
</protein>
<accession>A0A2J8NWC2</accession>
<organism evidence="1 2">
    <name type="scientific">Pan troglodytes</name>
    <name type="common">Chimpanzee</name>
    <dbReference type="NCBI Taxonomy" id="9598"/>
    <lineage>
        <taxon>Eukaryota</taxon>
        <taxon>Metazoa</taxon>
        <taxon>Chordata</taxon>
        <taxon>Craniata</taxon>
        <taxon>Vertebrata</taxon>
        <taxon>Euteleostomi</taxon>
        <taxon>Mammalia</taxon>
        <taxon>Eutheria</taxon>
        <taxon>Euarchontoglires</taxon>
        <taxon>Primates</taxon>
        <taxon>Haplorrhini</taxon>
        <taxon>Catarrhini</taxon>
        <taxon>Hominidae</taxon>
        <taxon>Pan</taxon>
    </lineage>
</organism>